<reference evidence="4 5" key="1">
    <citation type="submission" date="2015-01" db="EMBL/GenBank/DDBJ databases">
        <title>Evolution of Trichinella species and genotypes.</title>
        <authorList>
            <person name="Korhonen P.K."/>
            <person name="Edoardo P."/>
            <person name="Giuseppe L.R."/>
            <person name="Gasser R.B."/>
        </authorList>
    </citation>
    <scope>NUCLEOTIDE SEQUENCE [LARGE SCALE GENOMIC DNA]</scope>
    <source>
        <strain evidence="4">ISS588</strain>
    </source>
</reference>
<evidence type="ECO:0000313" key="4">
    <source>
        <dbReference type="EMBL" id="KRZ21414.1"/>
    </source>
</evidence>
<dbReference type="Pfam" id="PF17064">
    <property type="entry name" value="QVR"/>
    <property type="match status" value="1"/>
</dbReference>
<dbReference type="EMBL" id="JYDS01000206">
    <property type="protein sequence ID" value="KRZ21414.1"/>
    <property type="molecule type" value="Genomic_DNA"/>
</dbReference>
<feature type="transmembrane region" description="Helical" evidence="3">
    <location>
        <begin position="405"/>
        <end position="426"/>
    </location>
</feature>
<dbReference type="InterPro" id="IPR029033">
    <property type="entry name" value="His_PPase_superfam"/>
</dbReference>
<keyword evidence="3" id="KW-0812">Transmembrane</keyword>
<keyword evidence="5" id="KW-1185">Reference proteome</keyword>
<dbReference type="GO" id="GO:0030431">
    <property type="term" value="P:sleep"/>
    <property type="evidence" value="ECO:0007669"/>
    <property type="project" value="InterPro"/>
</dbReference>
<keyword evidence="3" id="KW-1133">Transmembrane helix</keyword>
<dbReference type="AlphaFoldDB" id="A0A0V1IF84"/>
<dbReference type="GO" id="GO:0032222">
    <property type="term" value="P:regulation of synaptic transmission, cholinergic"/>
    <property type="evidence" value="ECO:0007669"/>
    <property type="project" value="InterPro"/>
</dbReference>
<gene>
    <name evidence="4" type="ORF">T4B_3987</name>
</gene>
<dbReference type="Gene3D" id="3.40.50.1240">
    <property type="entry name" value="Phosphoglycerate mutase-like"/>
    <property type="match status" value="1"/>
</dbReference>
<keyword evidence="2" id="KW-0325">Glycoprotein</keyword>
<evidence type="ECO:0000313" key="5">
    <source>
        <dbReference type="Proteomes" id="UP000054805"/>
    </source>
</evidence>
<sequence>LFCSEQTYSESVSMCNDQLCPLDSSAYYQDCNSLLWFVLIQGDQKFSPHPGAGENEEGLLNNPCASMIERKSRLLGSASRDACLSITDVICAPSLKCVAAAASFIEGYESDVKNSDKALNIKIEEGLSVSFVDRHSQKQFRSLAIERGYCIDQLYKSALNLQRGCSGQRSLAYDDYLRLHTTLDAIRKVCLRSATKRVVLFVDRSLEKQLKLMITDPSFNNFYCHRSCKISEWQRCSNKNKLNSSITLHFYACYRILVDLVRAQIQSIHCYYCASPMPPQTDDYEKHVAKLFFSKLFSLPPISDNCNDATPDALFKLNKQTCQNSNCTKITVTTEEFKFTIRGCKDGMLKSPHKLQSAACLADQSPTVCECSDNLCNNARNKTNSAMCGKFIENVYLSKISPLNIFILDMLRTNVCFFLLLLLYCLNWKIKPSFCTIAKIQNQRRKISTNLMN</sequence>
<evidence type="ECO:0000256" key="2">
    <source>
        <dbReference type="ARBA" id="ARBA00023180"/>
    </source>
</evidence>
<evidence type="ECO:0000256" key="1">
    <source>
        <dbReference type="ARBA" id="ARBA00022729"/>
    </source>
</evidence>
<feature type="non-terminal residue" evidence="4">
    <location>
        <position position="1"/>
    </location>
</feature>
<protein>
    <submittedName>
        <fullName evidence="4">Uncharacterized protein</fullName>
    </submittedName>
</protein>
<keyword evidence="1" id="KW-0732">Signal</keyword>
<evidence type="ECO:0000256" key="3">
    <source>
        <dbReference type="SAM" id="Phobius"/>
    </source>
</evidence>
<keyword evidence="3" id="KW-0472">Membrane</keyword>
<dbReference type="InterPro" id="IPR031424">
    <property type="entry name" value="QVR-like"/>
</dbReference>
<organism evidence="4 5">
    <name type="scientific">Trichinella pseudospiralis</name>
    <name type="common">Parasitic roundworm</name>
    <dbReference type="NCBI Taxonomy" id="6337"/>
    <lineage>
        <taxon>Eukaryota</taxon>
        <taxon>Metazoa</taxon>
        <taxon>Ecdysozoa</taxon>
        <taxon>Nematoda</taxon>
        <taxon>Enoplea</taxon>
        <taxon>Dorylaimia</taxon>
        <taxon>Trichinellida</taxon>
        <taxon>Trichinellidae</taxon>
        <taxon>Trichinella</taxon>
    </lineage>
</organism>
<dbReference type="GO" id="GO:0016791">
    <property type="term" value="F:phosphatase activity"/>
    <property type="evidence" value="ECO:0007669"/>
    <property type="project" value="UniProtKB-ARBA"/>
</dbReference>
<accession>A0A0V1IF84</accession>
<proteinExistence type="predicted"/>
<name>A0A0V1IF84_TRIPS</name>
<comment type="caution">
    <text evidence="4">The sequence shown here is derived from an EMBL/GenBank/DDBJ whole genome shotgun (WGS) entry which is preliminary data.</text>
</comment>
<dbReference type="Proteomes" id="UP000054805">
    <property type="component" value="Unassembled WGS sequence"/>
</dbReference>